<proteinExistence type="predicted"/>
<name>A0A7S2NVR3_9STRA</name>
<keyword evidence="2" id="KW-0472">Membrane</keyword>
<feature type="transmembrane region" description="Helical" evidence="2">
    <location>
        <begin position="393"/>
        <end position="413"/>
    </location>
</feature>
<evidence type="ECO:0000256" key="1">
    <source>
        <dbReference type="SAM" id="MobiDB-lite"/>
    </source>
</evidence>
<reference evidence="3" key="1">
    <citation type="submission" date="2021-01" db="EMBL/GenBank/DDBJ databases">
        <authorList>
            <person name="Corre E."/>
            <person name="Pelletier E."/>
            <person name="Niang G."/>
            <person name="Scheremetjew M."/>
            <person name="Finn R."/>
            <person name="Kale V."/>
            <person name="Holt S."/>
            <person name="Cochrane G."/>
            <person name="Meng A."/>
            <person name="Brown T."/>
            <person name="Cohen L."/>
        </authorList>
    </citation>
    <scope>NUCLEOTIDE SEQUENCE</scope>
    <source>
        <strain evidence="3">B650</strain>
    </source>
</reference>
<accession>A0A7S2NVR3</accession>
<feature type="region of interest" description="Disordered" evidence="1">
    <location>
        <begin position="365"/>
        <end position="389"/>
    </location>
</feature>
<keyword evidence="2" id="KW-0812">Transmembrane</keyword>
<feature type="transmembrane region" description="Helical" evidence="2">
    <location>
        <begin position="455"/>
        <end position="478"/>
    </location>
</feature>
<dbReference type="AlphaFoldDB" id="A0A7S2NVR3"/>
<feature type="transmembrane region" description="Helical" evidence="2">
    <location>
        <begin position="58"/>
        <end position="78"/>
    </location>
</feature>
<feature type="transmembrane region" description="Helical" evidence="2">
    <location>
        <begin position="139"/>
        <end position="155"/>
    </location>
</feature>
<keyword evidence="2" id="KW-1133">Transmembrane helix</keyword>
<evidence type="ECO:0000256" key="2">
    <source>
        <dbReference type="SAM" id="Phobius"/>
    </source>
</evidence>
<gene>
    <name evidence="3" type="ORF">LDAN0321_LOCUS3366</name>
</gene>
<feature type="transmembrane region" description="Helical" evidence="2">
    <location>
        <begin position="278"/>
        <end position="296"/>
    </location>
</feature>
<protein>
    <submittedName>
        <fullName evidence="3">Uncharacterized protein</fullName>
    </submittedName>
</protein>
<sequence length="621" mass="70149">MDQPLIVKDDDDYQPRGGSVCNSVVSTFDPKDEVASMHATEEDIADYFWREGDRMRQFYNALLAVLFAIGTTFLVLFINSDWLEFYQSVETMGEEDGEVVTVHRTITEGYGGTLSLIIDSGIHLVIRIWLKMVSTGMPWIKFCASCLCLICAPAGPMKLRQNFRKVAIIRSSAMVATSGDDDPTSGEDDDGVSKGFFGRLRRIVDFFFGLYFPTMEWILLGTKFKITGGYIYFLAFLQLCIPTEMDIDKDPSADYTAPDTGTSIDEIDTQVDMKSGFLYFWLSNFCFVTLASVVKIQCLRWMRRERALQLYVGARRSSMASMAGDGYYGGFETALETDLSNCSAVDKAAASGADVEAEADTMATTTNLSGADESGENDPEEEGKKEDSRQNRATFFLSVAFISHFLLLFFPIVKFNYTTVDGLKDIDSKEYTMYEFMLEIVNVSHHSGVPRFLQFIFWMEVSILPVVALMVCASLKVVRYYDRNSKWIGPLYYTLINVEHYTNPESFAVATFMVRWSVEKVSEHVLNKYDTCQALGFDDGCLKVTAEYVSGSYIAFIYGFSYLYAFALCQYDLATKLQDLMTTEAYEKILPDMLGSNHPVDMEQYRLDECNNANDQTRPLD</sequence>
<organism evidence="3">
    <name type="scientific">Leptocylindrus danicus</name>
    <dbReference type="NCBI Taxonomy" id="163516"/>
    <lineage>
        <taxon>Eukaryota</taxon>
        <taxon>Sar</taxon>
        <taxon>Stramenopiles</taxon>
        <taxon>Ochrophyta</taxon>
        <taxon>Bacillariophyta</taxon>
        <taxon>Coscinodiscophyceae</taxon>
        <taxon>Chaetocerotophycidae</taxon>
        <taxon>Leptocylindrales</taxon>
        <taxon>Leptocylindraceae</taxon>
        <taxon>Leptocylindrus</taxon>
    </lineage>
</organism>
<dbReference type="EMBL" id="HBGY01005516">
    <property type="protein sequence ID" value="CAD9562093.1"/>
    <property type="molecule type" value="Transcribed_RNA"/>
</dbReference>
<evidence type="ECO:0000313" key="3">
    <source>
        <dbReference type="EMBL" id="CAD9562093.1"/>
    </source>
</evidence>